<sequence>MTGEPTLIASVVRALHLLELVADEHRPVPAKRLAHLSGIALPTTYHLLRTLVHEGYLIRTDDGYIVGDVPARLVEDQEQGPVPRRVHQVMRTLHEEMKAPAYLAAYRDGEVDLLDIVDSPAAPRVDLWVGLQHSAHATALGKAVMSGLPHDDLIDYLTTHPMYDLTRRTRTTVRSLLVDLDEAGSVIVDREEYALGTTCVAVPITSGGVTASLAISVPSGSADRVLHDPAPLRRAAQLVGLAYAPVA</sequence>
<dbReference type="GO" id="GO:0003700">
    <property type="term" value="F:DNA-binding transcription factor activity"/>
    <property type="evidence" value="ECO:0007669"/>
    <property type="project" value="TreeGrafter"/>
</dbReference>
<dbReference type="Pfam" id="PF01614">
    <property type="entry name" value="IclR_C"/>
    <property type="match status" value="1"/>
</dbReference>
<dbReference type="SMART" id="SM00346">
    <property type="entry name" value="HTH_ICLR"/>
    <property type="match status" value="1"/>
</dbReference>
<evidence type="ECO:0000313" key="7">
    <source>
        <dbReference type="Proteomes" id="UP000199086"/>
    </source>
</evidence>
<dbReference type="STRING" id="1577474.GA0111570_11474"/>
<reference evidence="6 7" key="1">
    <citation type="submission" date="2016-06" db="EMBL/GenBank/DDBJ databases">
        <authorList>
            <person name="Olsen C.W."/>
            <person name="Carey S."/>
            <person name="Hinshaw L."/>
            <person name="Karasin A.I."/>
        </authorList>
    </citation>
    <scope>NUCLEOTIDE SEQUENCE [LARGE SCALE GENOMIC DNA]</scope>
    <source>
        <strain evidence="6 7">LZ-22</strain>
    </source>
</reference>
<dbReference type="SUPFAM" id="SSF55781">
    <property type="entry name" value="GAF domain-like"/>
    <property type="match status" value="1"/>
</dbReference>
<evidence type="ECO:0000259" key="5">
    <source>
        <dbReference type="PROSITE" id="PS51078"/>
    </source>
</evidence>
<proteinExistence type="predicted"/>
<dbReference type="PROSITE" id="PS51078">
    <property type="entry name" value="ICLR_ED"/>
    <property type="match status" value="1"/>
</dbReference>
<dbReference type="InterPro" id="IPR029016">
    <property type="entry name" value="GAF-like_dom_sf"/>
</dbReference>
<keyword evidence="3" id="KW-0804">Transcription</keyword>
<dbReference type="Proteomes" id="UP000199086">
    <property type="component" value="Unassembled WGS sequence"/>
</dbReference>
<keyword evidence="2 6" id="KW-0238">DNA-binding</keyword>
<gene>
    <name evidence="6" type="ORF">GA0111570_11474</name>
</gene>
<dbReference type="PANTHER" id="PTHR30136:SF24">
    <property type="entry name" value="HTH-TYPE TRANSCRIPTIONAL REPRESSOR ALLR"/>
    <property type="match status" value="1"/>
</dbReference>
<evidence type="ECO:0000256" key="2">
    <source>
        <dbReference type="ARBA" id="ARBA00023125"/>
    </source>
</evidence>
<dbReference type="PROSITE" id="PS51077">
    <property type="entry name" value="HTH_ICLR"/>
    <property type="match status" value="1"/>
</dbReference>
<name>A0A1G6I7D5_9ACTN</name>
<dbReference type="EMBL" id="FMYF01000014">
    <property type="protein sequence ID" value="SDC02447.1"/>
    <property type="molecule type" value="Genomic_DNA"/>
</dbReference>
<dbReference type="InterPro" id="IPR050707">
    <property type="entry name" value="HTH_MetabolicPath_Reg"/>
</dbReference>
<keyword evidence="1" id="KW-0805">Transcription regulation</keyword>
<keyword evidence="7" id="KW-1185">Reference proteome</keyword>
<evidence type="ECO:0000256" key="3">
    <source>
        <dbReference type="ARBA" id="ARBA00023163"/>
    </source>
</evidence>
<evidence type="ECO:0000259" key="4">
    <source>
        <dbReference type="PROSITE" id="PS51077"/>
    </source>
</evidence>
<dbReference type="GO" id="GO:0045892">
    <property type="term" value="P:negative regulation of DNA-templated transcription"/>
    <property type="evidence" value="ECO:0007669"/>
    <property type="project" value="TreeGrafter"/>
</dbReference>
<dbReference type="SUPFAM" id="SSF46785">
    <property type="entry name" value="Winged helix' DNA-binding domain"/>
    <property type="match status" value="1"/>
</dbReference>
<dbReference type="PANTHER" id="PTHR30136">
    <property type="entry name" value="HELIX-TURN-HELIX TRANSCRIPTIONAL REGULATOR, ICLR FAMILY"/>
    <property type="match status" value="1"/>
</dbReference>
<feature type="domain" description="HTH iclR-type" evidence="4">
    <location>
        <begin position="8"/>
        <end position="68"/>
    </location>
</feature>
<dbReference type="InterPro" id="IPR036390">
    <property type="entry name" value="WH_DNA-bd_sf"/>
</dbReference>
<feature type="domain" description="IclR-ED" evidence="5">
    <location>
        <begin position="65"/>
        <end position="247"/>
    </location>
</feature>
<dbReference type="Pfam" id="PF09339">
    <property type="entry name" value="HTH_IclR"/>
    <property type="match status" value="1"/>
</dbReference>
<accession>A0A1G6I7D5</accession>
<dbReference type="GO" id="GO:0003677">
    <property type="term" value="F:DNA binding"/>
    <property type="evidence" value="ECO:0007669"/>
    <property type="project" value="UniProtKB-KW"/>
</dbReference>
<evidence type="ECO:0000256" key="1">
    <source>
        <dbReference type="ARBA" id="ARBA00023015"/>
    </source>
</evidence>
<dbReference type="RefSeq" id="WP_092613576.1">
    <property type="nucleotide sequence ID" value="NZ_FMYF01000014.1"/>
</dbReference>
<dbReference type="InterPro" id="IPR036388">
    <property type="entry name" value="WH-like_DNA-bd_sf"/>
</dbReference>
<evidence type="ECO:0000313" key="6">
    <source>
        <dbReference type="EMBL" id="SDC02447.1"/>
    </source>
</evidence>
<dbReference type="AlphaFoldDB" id="A0A1G6I7D5"/>
<dbReference type="OrthoDB" id="8479143at2"/>
<protein>
    <submittedName>
        <fullName evidence="6">DNA-binding transcriptional regulator, IclR family</fullName>
    </submittedName>
</protein>
<organism evidence="6 7">
    <name type="scientific">Raineyella antarctica</name>
    <dbReference type="NCBI Taxonomy" id="1577474"/>
    <lineage>
        <taxon>Bacteria</taxon>
        <taxon>Bacillati</taxon>
        <taxon>Actinomycetota</taxon>
        <taxon>Actinomycetes</taxon>
        <taxon>Propionibacteriales</taxon>
        <taxon>Propionibacteriaceae</taxon>
        <taxon>Raineyella</taxon>
    </lineage>
</organism>
<dbReference type="Gene3D" id="1.10.10.10">
    <property type="entry name" value="Winged helix-like DNA-binding domain superfamily/Winged helix DNA-binding domain"/>
    <property type="match status" value="1"/>
</dbReference>
<dbReference type="InterPro" id="IPR014757">
    <property type="entry name" value="Tscrpt_reg_IclR_C"/>
</dbReference>
<dbReference type="Gene3D" id="3.30.450.40">
    <property type="match status" value="1"/>
</dbReference>
<dbReference type="InterPro" id="IPR005471">
    <property type="entry name" value="Tscrpt_reg_IclR_N"/>
</dbReference>